<evidence type="ECO:0000259" key="2">
    <source>
        <dbReference type="Pfam" id="PF12146"/>
    </source>
</evidence>
<reference evidence="3 4" key="1">
    <citation type="submission" date="2020-12" db="EMBL/GenBank/DDBJ databases">
        <title>FDA dAtabase for Regulatory Grade micrObial Sequences (FDA-ARGOS): Supporting development and validation of Infectious Disease Dx tests.</title>
        <authorList>
            <person name="Kerrigan L."/>
            <person name="Long C."/>
            <person name="Tallon L."/>
            <person name="Sadzewicz L."/>
            <person name="Zhao X."/>
            <person name="Boylan J."/>
            <person name="Ott S."/>
            <person name="Bowen H."/>
            <person name="Vavikolanu K."/>
            <person name="Mehta A."/>
            <person name="Aluvathingal J."/>
            <person name="Nadendla S."/>
            <person name="Yan Y."/>
            <person name="Sichtig H."/>
        </authorList>
    </citation>
    <scope>NUCLEOTIDE SEQUENCE [LARGE SCALE GENOMIC DNA]</scope>
    <source>
        <strain evidence="3 4">FDAARGOS_1031</strain>
    </source>
</reference>
<dbReference type="KEGG" id="egm:AYC65_14485"/>
<keyword evidence="3" id="KW-0378">Hydrolase</keyword>
<keyword evidence="4" id="KW-1185">Reference proteome</keyword>
<proteinExistence type="predicted"/>
<accession>A0A7T7V1W3</accession>
<sequence>MKAIKIFSALFLFLLSFAHAQMDDKFYQPSKKLKPLEFSKLEYIAVPVEQDTITAYIAKPETKKIKKTILFFHGAGGNVTTNQIITKPLVDAGFQVVMIDFRGYGKSTGKATHLNVAADGQMLFNQFINRPDIKNTKIYIYGASLGSQIATHLAKDNVDKISGLILDSPMASFTDIAAFYAPQYKDMILKGMVSPYSAKEDIKGLRKLPKIVVHSKEDKEVPYEQGKLVFDNAPEPKQFIESTGAHLMGIKNNSAEVLKAIQSL</sequence>
<dbReference type="GO" id="GO:0016787">
    <property type="term" value="F:hydrolase activity"/>
    <property type="evidence" value="ECO:0007669"/>
    <property type="project" value="UniProtKB-KW"/>
</dbReference>
<dbReference type="InterPro" id="IPR029058">
    <property type="entry name" value="AB_hydrolase_fold"/>
</dbReference>
<dbReference type="Proteomes" id="UP000595426">
    <property type="component" value="Chromosome"/>
</dbReference>
<dbReference type="PANTHER" id="PTHR12277:SF81">
    <property type="entry name" value="PROTEIN ABHD13"/>
    <property type="match status" value="1"/>
</dbReference>
<dbReference type="Gene3D" id="3.40.50.1820">
    <property type="entry name" value="alpha/beta hydrolase"/>
    <property type="match status" value="1"/>
</dbReference>
<feature type="chain" id="PRO_5032657720" evidence="1">
    <location>
        <begin position="21"/>
        <end position="264"/>
    </location>
</feature>
<name>A0A7T7V1W3_9FLAO</name>
<dbReference type="InterPro" id="IPR022742">
    <property type="entry name" value="Hydrolase_4"/>
</dbReference>
<evidence type="ECO:0000313" key="4">
    <source>
        <dbReference type="Proteomes" id="UP000595426"/>
    </source>
</evidence>
<keyword evidence="1" id="KW-0732">Signal</keyword>
<dbReference type="PANTHER" id="PTHR12277">
    <property type="entry name" value="ALPHA/BETA HYDROLASE DOMAIN-CONTAINING PROTEIN"/>
    <property type="match status" value="1"/>
</dbReference>
<evidence type="ECO:0000313" key="3">
    <source>
        <dbReference type="EMBL" id="QQN60228.1"/>
    </source>
</evidence>
<feature type="domain" description="Serine aminopeptidase S33" evidence="2">
    <location>
        <begin position="64"/>
        <end position="175"/>
    </location>
</feature>
<dbReference type="EMBL" id="CP067018">
    <property type="protein sequence ID" value="QQN60228.1"/>
    <property type="molecule type" value="Genomic_DNA"/>
</dbReference>
<dbReference type="SUPFAM" id="SSF53474">
    <property type="entry name" value="alpha/beta-Hydrolases"/>
    <property type="match status" value="1"/>
</dbReference>
<dbReference type="AlphaFoldDB" id="A0A7T7V1W3"/>
<dbReference type="GeneID" id="93134120"/>
<gene>
    <name evidence="3" type="ORF">I6H88_06510</name>
</gene>
<dbReference type="RefSeq" id="WP_034870965.1">
    <property type="nucleotide sequence ID" value="NZ_CBCSDR010000004.1"/>
</dbReference>
<protein>
    <submittedName>
        <fullName evidence="3">Alpha/beta fold hydrolase</fullName>
    </submittedName>
</protein>
<feature type="signal peptide" evidence="1">
    <location>
        <begin position="1"/>
        <end position="20"/>
    </location>
</feature>
<evidence type="ECO:0000256" key="1">
    <source>
        <dbReference type="SAM" id="SignalP"/>
    </source>
</evidence>
<dbReference type="OrthoDB" id="9777090at2"/>
<dbReference type="Pfam" id="PF12146">
    <property type="entry name" value="Hydrolase_4"/>
    <property type="match status" value="1"/>
</dbReference>
<organism evidence="3 4">
    <name type="scientific">Elizabethkingia bruuniana</name>
    <dbReference type="NCBI Taxonomy" id="1756149"/>
    <lineage>
        <taxon>Bacteria</taxon>
        <taxon>Pseudomonadati</taxon>
        <taxon>Bacteroidota</taxon>
        <taxon>Flavobacteriia</taxon>
        <taxon>Flavobacteriales</taxon>
        <taxon>Weeksellaceae</taxon>
        <taxon>Elizabethkingia</taxon>
    </lineage>
</organism>